<keyword evidence="7" id="KW-1185">Reference proteome</keyword>
<dbReference type="CDD" id="cd06170">
    <property type="entry name" value="LuxR_C_like"/>
    <property type="match status" value="1"/>
</dbReference>
<reference evidence="6" key="2">
    <citation type="submission" date="2020-09" db="EMBL/GenBank/DDBJ databases">
        <authorList>
            <person name="Sun Q."/>
            <person name="Zhou Y."/>
        </authorList>
    </citation>
    <scope>NUCLEOTIDE SEQUENCE</scope>
    <source>
        <strain evidence="6">CGMCC 1.12785</strain>
    </source>
</reference>
<reference evidence="6" key="1">
    <citation type="journal article" date="2014" name="Int. J. Syst. Evol. Microbiol.">
        <title>Complete genome sequence of Corynebacterium casei LMG S-19264T (=DSM 44701T), isolated from a smear-ripened cheese.</title>
        <authorList>
            <consortium name="US DOE Joint Genome Institute (JGI-PGF)"/>
            <person name="Walter F."/>
            <person name="Albersmeier A."/>
            <person name="Kalinowski J."/>
            <person name="Ruckert C."/>
        </authorList>
    </citation>
    <scope>NUCLEOTIDE SEQUENCE</scope>
    <source>
        <strain evidence="6">CGMCC 1.12785</strain>
    </source>
</reference>
<dbReference type="InterPro" id="IPR000792">
    <property type="entry name" value="Tscrpt_reg_LuxR_C"/>
</dbReference>
<dbReference type="InterPro" id="IPR036388">
    <property type="entry name" value="WH-like_DNA-bd_sf"/>
</dbReference>
<feature type="domain" description="HTH luxR-type" evidence="5">
    <location>
        <begin position="850"/>
        <end position="913"/>
    </location>
</feature>
<evidence type="ECO:0000256" key="2">
    <source>
        <dbReference type="ARBA" id="ARBA00023125"/>
    </source>
</evidence>
<dbReference type="PRINTS" id="PR00038">
    <property type="entry name" value="HTHLUXR"/>
</dbReference>
<dbReference type="Proteomes" id="UP000616114">
    <property type="component" value="Unassembled WGS sequence"/>
</dbReference>
<evidence type="ECO:0000256" key="3">
    <source>
        <dbReference type="ARBA" id="ARBA00023163"/>
    </source>
</evidence>
<dbReference type="PROSITE" id="PS50043">
    <property type="entry name" value="HTH_LUXR_2"/>
    <property type="match status" value="1"/>
</dbReference>
<dbReference type="GO" id="GO:0006355">
    <property type="term" value="P:regulation of DNA-templated transcription"/>
    <property type="evidence" value="ECO:0007669"/>
    <property type="project" value="InterPro"/>
</dbReference>
<protein>
    <recommendedName>
        <fullName evidence="5">HTH luxR-type domain-containing protein</fullName>
    </recommendedName>
</protein>
<gene>
    <name evidence="6" type="ORF">GCM10011333_14850</name>
</gene>
<keyword evidence="3" id="KW-0804">Transcription</keyword>
<dbReference type="RefSeq" id="WP_188550292.1">
    <property type="nucleotide sequence ID" value="NZ_BMFY01000005.1"/>
</dbReference>
<dbReference type="AlphaFoldDB" id="A0A8J2XKV5"/>
<keyword evidence="2" id="KW-0238">DNA-binding</keyword>
<keyword evidence="1" id="KW-0805">Transcription regulation</keyword>
<dbReference type="SUPFAM" id="SSF46894">
    <property type="entry name" value="C-terminal effector domain of the bipartite response regulators"/>
    <property type="match status" value="1"/>
</dbReference>
<comment type="caution">
    <text evidence="6">The sequence shown here is derived from an EMBL/GenBank/DDBJ whole genome shotgun (WGS) entry which is preliminary data.</text>
</comment>
<dbReference type="PANTHER" id="PTHR44688">
    <property type="entry name" value="DNA-BINDING TRANSCRIPTIONAL ACTIVATOR DEVR_DOSR"/>
    <property type="match status" value="1"/>
</dbReference>
<feature type="region of interest" description="Disordered" evidence="4">
    <location>
        <begin position="68"/>
        <end position="101"/>
    </location>
</feature>
<dbReference type="Pfam" id="PF00196">
    <property type="entry name" value="GerE"/>
    <property type="match status" value="1"/>
</dbReference>
<evidence type="ECO:0000313" key="6">
    <source>
        <dbReference type="EMBL" id="GGA12972.1"/>
    </source>
</evidence>
<dbReference type="EMBL" id="BMFY01000005">
    <property type="protein sequence ID" value="GGA12972.1"/>
    <property type="molecule type" value="Genomic_DNA"/>
</dbReference>
<evidence type="ECO:0000256" key="1">
    <source>
        <dbReference type="ARBA" id="ARBA00023015"/>
    </source>
</evidence>
<accession>A0A8J2XKV5</accession>
<name>A0A8J2XKV5_9MICO</name>
<evidence type="ECO:0000313" key="7">
    <source>
        <dbReference type="Proteomes" id="UP000616114"/>
    </source>
</evidence>
<dbReference type="Gene3D" id="1.10.10.10">
    <property type="entry name" value="Winged helix-like DNA-binding domain superfamily/Winged helix DNA-binding domain"/>
    <property type="match status" value="1"/>
</dbReference>
<dbReference type="InterPro" id="IPR016032">
    <property type="entry name" value="Sig_transdc_resp-reg_C-effctor"/>
</dbReference>
<dbReference type="GO" id="GO:0003677">
    <property type="term" value="F:DNA binding"/>
    <property type="evidence" value="ECO:0007669"/>
    <property type="project" value="UniProtKB-KW"/>
</dbReference>
<dbReference type="PANTHER" id="PTHR44688:SF16">
    <property type="entry name" value="DNA-BINDING TRANSCRIPTIONAL ACTIVATOR DEVR_DOSR"/>
    <property type="match status" value="1"/>
</dbReference>
<dbReference type="SMART" id="SM00421">
    <property type="entry name" value="HTH_LUXR"/>
    <property type="match status" value="1"/>
</dbReference>
<evidence type="ECO:0000259" key="5">
    <source>
        <dbReference type="PROSITE" id="PS50043"/>
    </source>
</evidence>
<evidence type="ECO:0000256" key="4">
    <source>
        <dbReference type="SAM" id="MobiDB-lite"/>
    </source>
</evidence>
<organism evidence="6 7">
    <name type="scientific">Sediminivirga luteola</name>
    <dbReference type="NCBI Taxonomy" id="1774748"/>
    <lineage>
        <taxon>Bacteria</taxon>
        <taxon>Bacillati</taxon>
        <taxon>Actinomycetota</taxon>
        <taxon>Actinomycetes</taxon>
        <taxon>Micrococcales</taxon>
        <taxon>Brevibacteriaceae</taxon>
        <taxon>Sediminivirga</taxon>
    </lineage>
</organism>
<sequence>MRKGVRVSYRLRERPIRGELGTTLQDHCRSTAAPVVLVRGAMGAGKSRFLRLGLAGLEDREMIVLDQRPAPDRTGVSEPEPGKHRLSLLNETPEDGRGNGPNPYAAFTGLLASFHGSWGSAPPVVVVENVDVLDSPSLTVIDLLIRSQRAGVLLTASSSAVVLRFAQVLQSARGLELILAPLTASEVSELARQEYGVPASEPVARYLRHTSGGSALLVADMLRLGFEERWLVPVDGYVVFNGLPALLDGYVAKESVARLRAEAGSDLVEFCYLVALHGELEPGEAMSSRASGTNLLLAEELGLVTIERGRVRLRAQALAYFLQLAIRGWDESAVGRQAQWRSHSDPAHRSVFAAVQAGIDCSREELLASARRWLDRGVLARAEAMLDAIDGPGADDRAVLLRAELAAVAGRPYTALETLRAVCGQQTREAFELSARIKIVLLGDIAAAEDTFAQLAALERDGIVPPASEADAYRRYALQVQRDWVSLPPGEVLAAHDPPAPPPPGTGHEPGIAAARLRIMAAVAHARAYGGDPRAAAELVQAMAVPPQPPRDVQAVPLLDQLWLRTVLQGTLMAAGIHPDELSAVPWYATPDERIVPDLCAMEAAGLYVDLVNGTPVPALAERLAQLQAQVSTHVPLQRHIRPHLEVISAVVTALGERPAPGVAPDPSCTGDGTESRAVQGVREMRPDAYDPYARHVLLLGQALLTPPGDLAEVLTRSRRDFAPAPGGHHIILRCVAVRRMAELPEHALRMLAQELSGTDADDDLVRALTALADLRAGGAGRAPRPALERALGELIEKRPALDPRGLALTLAALGLEQGPAADRLLRNSPAAEEWLRSGTEPEPERAPRREDLRTVLTAREYQVAELAAGGLSNAAIAERLSISRRTAETHLGHAYRKLGIASRQELWAEFLA</sequence>
<proteinExistence type="predicted"/>